<dbReference type="Proteomes" id="UP000274822">
    <property type="component" value="Unassembled WGS sequence"/>
</dbReference>
<dbReference type="EMBL" id="RBNJ01004483">
    <property type="protein sequence ID" value="RUS29931.1"/>
    <property type="molecule type" value="Genomic_DNA"/>
</dbReference>
<organism evidence="1 2">
    <name type="scientific">Jimgerdemannia flammicorona</name>
    <dbReference type="NCBI Taxonomy" id="994334"/>
    <lineage>
        <taxon>Eukaryota</taxon>
        <taxon>Fungi</taxon>
        <taxon>Fungi incertae sedis</taxon>
        <taxon>Mucoromycota</taxon>
        <taxon>Mucoromycotina</taxon>
        <taxon>Endogonomycetes</taxon>
        <taxon>Endogonales</taxon>
        <taxon>Endogonaceae</taxon>
        <taxon>Jimgerdemannia</taxon>
    </lineage>
</organism>
<dbReference type="PANTHER" id="PTHR22796">
    <property type="entry name" value="URG4-RELATED"/>
    <property type="match status" value="1"/>
</dbReference>
<dbReference type="SUPFAM" id="SSF52540">
    <property type="entry name" value="P-loop containing nucleoside triphosphate hydrolases"/>
    <property type="match status" value="1"/>
</dbReference>
<comment type="caution">
    <text evidence="1">The sequence shown here is derived from an EMBL/GenBank/DDBJ whole genome shotgun (WGS) entry which is preliminary data.</text>
</comment>
<reference evidence="1 2" key="1">
    <citation type="journal article" date="2018" name="New Phytol.">
        <title>Phylogenomics of Endogonaceae and evolution of mycorrhizas within Mucoromycota.</title>
        <authorList>
            <person name="Chang Y."/>
            <person name="Desiro A."/>
            <person name="Na H."/>
            <person name="Sandor L."/>
            <person name="Lipzen A."/>
            <person name="Clum A."/>
            <person name="Barry K."/>
            <person name="Grigoriev I.V."/>
            <person name="Martin F.M."/>
            <person name="Stajich J.E."/>
            <person name="Smith M.E."/>
            <person name="Bonito G."/>
            <person name="Spatafora J.W."/>
        </authorList>
    </citation>
    <scope>NUCLEOTIDE SEQUENCE [LARGE SCALE GENOMIC DNA]</scope>
    <source>
        <strain evidence="1 2">AD002</strain>
    </source>
</reference>
<sequence>MTQLPSANAAGLHLFASRAKPQFLFQSNRKSYLLNHLCGSTFDGSAQRCTEGVWMSLVPTAKTLYVVMDFEGLRSLERTPQGSLIFGIVLKILRRKPCTNLIMLKNNRNSRGLVPDTLQRRGFEPHPIQK</sequence>
<dbReference type="InterPro" id="IPR027417">
    <property type="entry name" value="P-loop_NTPase"/>
</dbReference>
<protein>
    <submittedName>
        <fullName evidence="1">Uncharacterized protein</fullName>
    </submittedName>
</protein>
<gene>
    <name evidence="1" type="ORF">BC938DRAFT_480058</name>
</gene>
<keyword evidence="2" id="KW-1185">Reference proteome</keyword>
<accession>A0A433QJH8</accession>
<dbReference type="AlphaFoldDB" id="A0A433QJH8"/>
<evidence type="ECO:0000313" key="1">
    <source>
        <dbReference type="EMBL" id="RUS29931.1"/>
    </source>
</evidence>
<dbReference type="Gene3D" id="3.40.50.300">
    <property type="entry name" value="P-loop containing nucleotide triphosphate hydrolases"/>
    <property type="match status" value="1"/>
</dbReference>
<dbReference type="PANTHER" id="PTHR22796:SF1">
    <property type="entry name" value="VWFA DOMAIN-CONTAINING PROTEIN"/>
    <property type="match status" value="1"/>
</dbReference>
<evidence type="ECO:0000313" key="2">
    <source>
        <dbReference type="Proteomes" id="UP000274822"/>
    </source>
</evidence>
<proteinExistence type="predicted"/>
<name>A0A433QJH8_9FUNG</name>